<dbReference type="PANTHER" id="PTHR10366">
    <property type="entry name" value="NAD DEPENDENT EPIMERASE/DEHYDRATASE"/>
    <property type="match status" value="1"/>
</dbReference>
<dbReference type="PANTHER" id="PTHR10366:SF831">
    <property type="entry name" value="NAD-DEPENDENT EPIMERASE_DEHYDRATASE DOMAIN-CONTAINING PROTEIN"/>
    <property type="match status" value="1"/>
</dbReference>
<name>A0A4Y7IAP6_PAPSO</name>
<accession>A0A4Y7IAP6</accession>
<keyword evidence="1" id="KW-0560">Oxidoreductase</keyword>
<dbReference type="SUPFAM" id="SSF51735">
    <property type="entry name" value="NAD(P)-binding Rossmann-fold domains"/>
    <property type="match status" value="1"/>
</dbReference>
<reference evidence="3 4" key="1">
    <citation type="journal article" date="2018" name="Science">
        <title>The opium poppy genome and morphinan production.</title>
        <authorList>
            <person name="Guo L."/>
            <person name="Winzer T."/>
            <person name="Yang X."/>
            <person name="Li Y."/>
            <person name="Ning Z."/>
            <person name="He Z."/>
            <person name="Teodor R."/>
            <person name="Lu Y."/>
            <person name="Bowser T.A."/>
            <person name="Graham I.A."/>
            <person name="Ye K."/>
        </authorList>
    </citation>
    <scope>NUCLEOTIDE SEQUENCE [LARGE SCALE GENOMIC DNA]</scope>
    <source>
        <strain evidence="4">cv. HN1</strain>
        <tissue evidence="3">Leaves</tissue>
    </source>
</reference>
<dbReference type="GO" id="GO:0006694">
    <property type="term" value="P:steroid biosynthetic process"/>
    <property type="evidence" value="ECO:0007669"/>
    <property type="project" value="InterPro"/>
</dbReference>
<protein>
    <recommendedName>
        <fullName evidence="2">3-beta hydroxysteroid dehydrogenase/isomerase domain-containing protein</fullName>
    </recommendedName>
</protein>
<dbReference type="InterPro" id="IPR050425">
    <property type="entry name" value="NAD(P)_dehydrat-like"/>
</dbReference>
<evidence type="ECO:0000256" key="1">
    <source>
        <dbReference type="ARBA" id="ARBA00023002"/>
    </source>
</evidence>
<dbReference type="EMBL" id="CM010715">
    <property type="protein sequence ID" value="RZC45904.1"/>
    <property type="molecule type" value="Genomic_DNA"/>
</dbReference>
<dbReference type="Proteomes" id="UP000316621">
    <property type="component" value="Chromosome 1"/>
</dbReference>
<gene>
    <name evidence="3" type="ORF">C5167_038854</name>
</gene>
<evidence type="ECO:0000313" key="3">
    <source>
        <dbReference type="EMBL" id="RZC45904.1"/>
    </source>
</evidence>
<dbReference type="AlphaFoldDB" id="A0A4Y7IAP6"/>
<feature type="domain" description="3-beta hydroxysteroid dehydrogenase/isomerase" evidence="2">
    <location>
        <begin position="13"/>
        <end position="95"/>
    </location>
</feature>
<keyword evidence="4" id="KW-1185">Reference proteome</keyword>
<dbReference type="GO" id="GO:0016616">
    <property type="term" value="F:oxidoreductase activity, acting on the CH-OH group of donors, NAD or NADP as acceptor"/>
    <property type="evidence" value="ECO:0007669"/>
    <property type="project" value="InterPro"/>
</dbReference>
<organism evidence="3 4">
    <name type="scientific">Papaver somniferum</name>
    <name type="common">Opium poppy</name>
    <dbReference type="NCBI Taxonomy" id="3469"/>
    <lineage>
        <taxon>Eukaryota</taxon>
        <taxon>Viridiplantae</taxon>
        <taxon>Streptophyta</taxon>
        <taxon>Embryophyta</taxon>
        <taxon>Tracheophyta</taxon>
        <taxon>Spermatophyta</taxon>
        <taxon>Magnoliopsida</taxon>
        <taxon>Ranunculales</taxon>
        <taxon>Papaveraceae</taxon>
        <taxon>Papaveroideae</taxon>
        <taxon>Papaver</taxon>
    </lineage>
</organism>
<dbReference type="InterPro" id="IPR002225">
    <property type="entry name" value="3Beta_OHSteriod_DH/Estase"/>
</dbReference>
<evidence type="ECO:0000259" key="2">
    <source>
        <dbReference type="Pfam" id="PF01073"/>
    </source>
</evidence>
<dbReference type="Pfam" id="PF01073">
    <property type="entry name" value="3Beta_HSD"/>
    <property type="match status" value="1"/>
</dbReference>
<dbReference type="STRING" id="3469.A0A4Y7IAP6"/>
<dbReference type="Gene3D" id="3.40.50.720">
    <property type="entry name" value="NAD(P)-binding Rossmann-like Domain"/>
    <property type="match status" value="1"/>
</dbReference>
<dbReference type="Gramene" id="RZC45904">
    <property type="protein sequence ID" value="RZC45904"/>
    <property type="gene ID" value="C5167_038854"/>
</dbReference>
<proteinExistence type="predicted"/>
<dbReference type="InterPro" id="IPR036291">
    <property type="entry name" value="NAD(P)-bd_dom_sf"/>
</dbReference>
<evidence type="ECO:0000313" key="4">
    <source>
        <dbReference type="Proteomes" id="UP000316621"/>
    </source>
</evidence>
<sequence>MDDEKQAHLNNLENAADNLQLFKADLLDYNSLCAAIAGCSGVLHVASPCTTPVSDPKVERIEPAVKGPLNVLKACTEAKVKRVVVVPSRAAAIWNRNWPIDQPIDEELEKQAAEGRIMKDKPPQLRQSPRLLELQKQRDAQLQVRRVIGKDKRNAGF</sequence>